<dbReference type="PANTHER" id="PTHR46333">
    <property type="entry name" value="CYTOKINESIS PROTEIN 3"/>
    <property type="match status" value="1"/>
</dbReference>
<gene>
    <name evidence="2" type="ORF">DDY73_00100</name>
</gene>
<feature type="domain" description="Transglutaminase-like" evidence="1">
    <location>
        <begin position="15"/>
        <end position="77"/>
    </location>
</feature>
<dbReference type="PANTHER" id="PTHR46333:SF2">
    <property type="entry name" value="CYTOKINESIS PROTEIN 3"/>
    <property type="match status" value="1"/>
</dbReference>
<protein>
    <recommendedName>
        <fullName evidence="1">Transglutaminase-like domain-containing protein</fullName>
    </recommendedName>
</protein>
<name>A0A354LYP3_9BACT</name>
<dbReference type="SMART" id="SM00460">
    <property type="entry name" value="TGc"/>
    <property type="match status" value="1"/>
</dbReference>
<sequence>KRPDEYQDSFNVKGAIIDGLAVCEGVSKAFKLLCDRLGVNTMIAFGRSTQDNFGVEISHAWNMVRLNDEYVHVDVTWDMGMSEISKFTRYDYFCVSDRWMLLDHEYSSFPVCKTDEYSYFSKRNRYFISKKELRDYLSTELKKGSPILYFKINVSKDSIVAIQDKVQKQVSRTISLGMHSIYYLEMAPNAKQMCFFFRIKQ</sequence>
<dbReference type="InterPro" id="IPR002931">
    <property type="entry name" value="Transglutaminase-like"/>
</dbReference>
<dbReference type="AlphaFoldDB" id="A0A354LYP3"/>
<dbReference type="EMBL" id="DNWC01000004">
    <property type="protein sequence ID" value="HBJ07382.1"/>
    <property type="molecule type" value="Genomic_DNA"/>
</dbReference>
<dbReference type="SUPFAM" id="SSF54001">
    <property type="entry name" value="Cysteine proteinases"/>
    <property type="match status" value="1"/>
</dbReference>
<evidence type="ECO:0000259" key="1">
    <source>
        <dbReference type="SMART" id="SM00460"/>
    </source>
</evidence>
<evidence type="ECO:0000313" key="2">
    <source>
        <dbReference type="EMBL" id="HBJ07382.1"/>
    </source>
</evidence>
<accession>A0A354LYP3</accession>
<dbReference type="GO" id="GO:0005737">
    <property type="term" value="C:cytoplasm"/>
    <property type="evidence" value="ECO:0007669"/>
    <property type="project" value="TreeGrafter"/>
</dbReference>
<comment type="caution">
    <text evidence="2">The sequence shown here is derived from an EMBL/GenBank/DDBJ whole genome shotgun (WGS) entry which is preliminary data.</text>
</comment>
<dbReference type="InterPro" id="IPR038765">
    <property type="entry name" value="Papain-like_cys_pep_sf"/>
</dbReference>
<feature type="non-terminal residue" evidence="2">
    <location>
        <position position="1"/>
    </location>
</feature>
<evidence type="ECO:0000313" key="3">
    <source>
        <dbReference type="Proteomes" id="UP000262954"/>
    </source>
</evidence>
<dbReference type="Pfam" id="PF01841">
    <property type="entry name" value="Transglut_core"/>
    <property type="match status" value="1"/>
</dbReference>
<proteinExistence type="predicted"/>
<organism evidence="2 3">
    <name type="scientific">Coprobacter fastidiosus</name>
    <dbReference type="NCBI Taxonomy" id="1099853"/>
    <lineage>
        <taxon>Bacteria</taxon>
        <taxon>Pseudomonadati</taxon>
        <taxon>Bacteroidota</taxon>
        <taxon>Bacteroidia</taxon>
        <taxon>Bacteroidales</taxon>
        <taxon>Barnesiellaceae</taxon>
        <taxon>Coprobacter</taxon>
    </lineage>
</organism>
<dbReference type="Proteomes" id="UP000262954">
    <property type="component" value="Unassembled WGS sequence"/>
</dbReference>
<dbReference type="InterPro" id="IPR052557">
    <property type="entry name" value="CAP/Cytokinesis_protein"/>
</dbReference>
<reference evidence="2 3" key="1">
    <citation type="journal article" date="2018" name="Nat. Biotechnol.">
        <title>A standardized bacterial taxonomy based on genome phylogeny substantially revises the tree of life.</title>
        <authorList>
            <person name="Parks D.H."/>
            <person name="Chuvochina M."/>
            <person name="Waite D.W."/>
            <person name="Rinke C."/>
            <person name="Skarshewski A."/>
            <person name="Chaumeil P.A."/>
            <person name="Hugenholtz P."/>
        </authorList>
    </citation>
    <scope>NUCLEOTIDE SEQUENCE [LARGE SCALE GENOMIC DNA]</scope>
    <source>
        <strain evidence="2">UBA11482</strain>
    </source>
</reference>